<dbReference type="Gene3D" id="3.90.780.10">
    <property type="entry name" value="5'-Nucleotidase, C-terminal domain"/>
    <property type="match status" value="1"/>
</dbReference>
<keyword evidence="2" id="KW-0378">Hydrolase</keyword>
<dbReference type="Proteomes" id="UP001148786">
    <property type="component" value="Unassembled WGS sequence"/>
</dbReference>
<dbReference type="PRINTS" id="PR01607">
    <property type="entry name" value="APYRASEFAMLY"/>
</dbReference>
<dbReference type="GO" id="GO:0000166">
    <property type="term" value="F:nucleotide binding"/>
    <property type="evidence" value="ECO:0007669"/>
    <property type="project" value="UniProtKB-KW"/>
</dbReference>
<evidence type="ECO:0000313" key="4">
    <source>
        <dbReference type="EMBL" id="KAJ3515958.1"/>
    </source>
</evidence>
<dbReference type="SUPFAM" id="SSF55816">
    <property type="entry name" value="5'-nucleotidase (syn. UDP-sugar hydrolase), C-terminal domain"/>
    <property type="match status" value="1"/>
</dbReference>
<dbReference type="InterPro" id="IPR036907">
    <property type="entry name" value="5'-Nucleotdase_C_sf"/>
</dbReference>
<evidence type="ECO:0000256" key="1">
    <source>
        <dbReference type="ARBA" id="ARBA00006654"/>
    </source>
</evidence>
<dbReference type="OrthoDB" id="10252235at2759"/>
<dbReference type="PANTHER" id="PTHR11575">
    <property type="entry name" value="5'-NUCLEOTIDASE-RELATED"/>
    <property type="match status" value="1"/>
</dbReference>
<dbReference type="EMBL" id="JANKHO010000073">
    <property type="protein sequence ID" value="KAJ3515958.1"/>
    <property type="molecule type" value="Genomic_DNA"/>
</dbReference>
<dbReference type="AlphaFoldDB" id="A0A9W8N014"/>
<dbReference type="InterPro" id="IPR029052">
    <property type="entry name" value="Metallo-depent_PP-like"/>
</dbReference>
<evidence type="ECO:0000256" key="2">
    <source>
        <dbReference type="RuleBase" id="RU362119"/>
    </source>
</evidence>
<comment type="caution">
    <text evidence="4">The sequence shown here is derived from an EMBL/GenBank/DDBJ whole genome shotgun (WGS) entry which is preliminary data.</text>
</comment>
<sequence>MTSLPILHFNDVYRVTPQKVSSKFKETIDVTKFAALVDDRRNQWSLRANDGKRDGLLLFSGDVFSPSVESSVTRGSHMVPVLNSLNIDVSVTGLSLFALRTLIASVLMFISGNHDFDFGYPHLSSLIKDINFDIDLAKELFALSPSGQSTTPIASEHGVDLILGGHDHLYFVGRGVTSWDGFDVNEKVLGAESDAGDVLVIKSGSDFRDLSEINLELIATPEGSARRRVISKITGKRHTVKPGMRSSEPLAELLKDLLSSVSSALKAAVCKTEAMIDVRSYFIRVQESPVANWFADIARYAYDDTLCMRGCGGSDGVLLCAGTFRGDSTYGPGPITIGDILEILPFEDPIVVLEVDGATLWDALESSLRTWPAQEGRFPAVSGFRVSWDSRKEPGNRLLGIWVLRPNNGQPDKVEEEEVKRETDGRKYRLVTREYMAQGHDGFLALTRGKWLIDHECGSMLSTIVRRYFLGSQFVNKMLRLQDEQKNGFLNIKTKGILEALYQDVKPENSAAISLWKQAVGTVIRHTRSGLHDQQCFNISATEHMSSVDAFDGGNARKGHPCAEASVNTSNEDLLVVHPVIDGRLKDEGKVDTS</sequence>
<dbReference type="InterPro" id="IPR008334">
    <property type="entry name" value="5'-Nucleotdase_C"/>
</dbReference>
<dbReference type="Pfam" id="PF02872">
    <property type="entry name" value="5_nucleotid_C"/>
    <property type="match status" value="1"/>
</dbReference>
<keyword evidence="5" id="KW-1185">Reference proteome</keyword>
<dbReference type="PANTHER" id="PTHR11575:SF48">
    <property type="entry name" value="5'-NUCLEOTIDASE"/>
    <property type="match status" value="1"/>
</dbReference>
<dbReference type="GO" id="GO:0016787">
    <property type="term" value="F:hydrolase activity"/>
    <property type="evidence" value="ECO:0007669"/>
    <property type="project" value="UniProtKB-KW"/>
</dbReference>
<evidence type="ECO:0000313" key="5">
    <source>
        <dbReference type="Proteomes" id="UP001148786"/>
    </source>
</evidence>
<accession>A0A9W8N014</accession>
<name>A0A9W8N014_9AGAR</name>
<dbReference type="GO" id="GO:0009166">
    <property type="term" value="P:nucleotide catabolic process"/>
    <property type="evidence" value="ECO:0007669"/>
    <property type="project" value="InterPro"/>
</dbReference>
<dbReference type="InterPro" id="IPR006179">
    <property type="entry name" value="5_nucleotidase/apyrase"/>
</dbReference>
<dbReference type="SUPFAM" id="SSF56300">
    <property type="entry name" value="Metallo-dependent phosphatases"/>
    <property type="match status" value="1"/>
</dbReference>
<protein>
    <recommendedName>
        <fullName evidence="3">5'-Nucleotidase C-terminal domain-containing protein</fullName>
    </recommendedName>
</protein>
<evidence type="ECO:0000259" key="3">
    <source>
        <dbReference type="Pfam" id="PF02872"/>
    </source>
</evidence>
<feature type="domain" description="5'-Nucleotidase C-terminal" evidence="3">
    <location>
        <begin position="284"/>
        <end position="446"/>
    </location>
</feature>
<proteinExistence type="inferred from homology"/>
<reference evidence="4" key="1">
    <citation type="submission" date="2022-07" db="EMBL/GenBank/DDBJ databases">
        <title>Genome Sequence of Agrocybe chaxingu.</title>
        <authorList>
            <person name="Buettner E."/>
        </authorList>
    </citation>
    <scope>NUCLEOTIDE SEQUENCE</scope>
    <source>
        <strain evidence="4">MP-N11</strain>
    </source>
</reference>
<gene>
    <name evidence="4" type="ORF">NLJ89_g1419</name>
</gene>
<organism evidence="4 5">
    <name type="scientific">Agrocybe chaxingu</name>
    <dbReference type="NCBI Taxonomy" id="84603"/>
    <lineage>
        <taxon>Eukaryota</taxon>
        <taxon>Fungi</taxon>
        <taxon>Dikarya</taxon>
        <taxon>Basidiomycota</taxon>
        <taxon>Agaricomycotina</taxon>
        <taxon>Agaricomycetes</taxon>
        <taxon>Agaricomycetidae</taxon>
        <taxon>Agaricales</taxon>
        <taxon>Agaricineae</taxon>
        <taxon>Strophariaceae</taxon>
        <taxon>Agrocybe</taxon>
    </lineage>
</organism>
<keyword evidence="2" id="KW-0547">Nucleotide-binding</keyword>
<comment type="similarity">
    <text evidence="1 2">Belongs to the 5'-nucleotidase family.</text>
</comment>
<dbReference type="Gene3D" id="3.60.21.10">
    <property type="match status" value="2"/>
</dbReference>